<evidence type="ECO:0008006" key="3">
    <source>
        <dbReference type="Google" id="ProtNLM"/>
    </source>
</evidence>
<organism evidence="1 2">
    <name type="scientific">Massilia aerilata</name>
    <dbReference type="NCBI Taxonomy" id="453817"/>
    <lineage>
        <taxon>Bacteria</taxon>
        <taxon>Pseudomonadati</taxon>
        <taxon>Pseudomonadota</taxon>
        <taxon>Betaproteobacteria</taxon>
        <taxon>Burkholderiales</taxon>
        <taxon>Oxalobacteraceae</taxon>
        <taxon>Telluria group</taxon>
        <taxon>Massilia</taxon>
    </lineage>
</organism>
<evidence type="ECO:0000313" key="1">
    <source>
        <dbReference type="EMBL" id="MFC5550862.1"/>
    </source>
</evidence>
<evidence type="ECO:0000313" key="2">
    <source>
        <dbReference type="Proteomes" id="UP001596086"/>
    </source>
</evidence>
<dbReference type="RefSeq" id="WP_379774094.1">
    <property type="nucleotide sequence ID" value="NZ_JBHSMZ010000016.1"/>
</dbReference>
<dbReference type="Proteomes" id="UP001596086">
    <property type="component" value="Unassembled WGS sequence"/>
</dbReference>
<reference evidence="2" key="1">
    <citation type="journal article" date="2019" name="Int. J. Syst. Evol. Microbiol.">
        <title>The Global Catalogue of Microorganisms (GCM) 10K type strain sequencing project: providing services to taxonomists for standard genome sequencing and annotation.</title>
        <authorList>
            <consortium name="The Broad Institute Genomics Platform"/>
            <consortium name="The Broad Institute Genome Sequencing Center for Infectious Disease"/>
            <person name="Wu L."/>
            <person name="Ma J."/>
        </authorList>
    </citation>
    <scope>NUCLEOTIDE SEQUENCE [LARGE SCALE GENOMIC DNA]</scope>
    <source>
        <strain evidence="2">CGMCC 4.5798</strain>
    </source>
</reference>
<keyword evidence="2" id="KW-1185">Reference proteome</keyword>
<protein>
    <recommendedName>
        <fullName evidence="3">Lipoprotein</fullName>
    </recommendedName>
</protein>
<gene>
    <name evidence="1" type="ORF">ACFPO9_20280</name>
</gene>
<sequence>MLLAYLTCLLGAASPGPSVPAVMGMAGRDVRLRRPAHAAFHFNHCTMMTMNDISRSALLLACLTLASACCKADPAQDAARNIENARRDAEATQRKLAALSPACIVGTAAQVRGKWLVAPKAAPEPGQPYTMVQQFESAALTGTVRAGLNRAAVRALEKVETRDAQGKWREAGPVTVHETARGCDYVWLQQDLGGQRQVEALRYTFRRSDDPVTVANAAVFQSN</sequence>
<dbReference type="EMBL" id="JBHSMZ010000016">
    <property type="protein sequence ID" value="MFC5550862.1"/>
    <property type="molecule type" value="Genomic_DNA"/>
</dbReference>
<name>A0ABW0S320_9BURK</name>
<comment type="caution">
    <text evidence="1">The sequence shown here is derived from an EMBL/GenBank/DDBJ whole genome shotgun (WGS) entry which is preliminary data.</text>
</comment>
<accession>A0ABW0S320</accession>
<proteinExistence type="predicted"/>